<protein>
    <recommendedName>
        <fullName evidence="3">DUF1980 domain-containing protein</fullName>
    </recommendedName>
</protein>
<evidence type="ECO:0000256" key="1">
    <source>
        <dbReference type="SAM" id="MobiDB-lite"/>
    </source>
</evidence>
<dbReference type="InterPro" id="IPR015402">
    <property type="entry name" value="DUF1980"/>
</dbReference>
<keyword evidence="2" id="KW-1133">Transmembrane helix</keyword>
<dbReference type="PANTHER" id="PTHR40047">
    <property type="entry name" value="UPF0703 PROTEIN YCGQ"/>
    <property type="match status" value="1"/>
</dbReference>
<dbReference type="InterPro" id="IPR052955">
    <property type="entry name" value="UPF0703_membrane_permease"/>
</dbReference>
<comment type="caution">
    <text evidence="4">The sequence shown here is derived from an EMBL/GenBank/DDBJ whole genome shotgun (WGS) entry which is preliminary data.</text>
</comment>
<feature type="transmembrane region" description="Helical" evidence="2">
    <location>
        <begin position="79"/>
        <end position="99"/>
    </location>
</feature>
<dbReference type="Pfam" id="PF21537">
    <property type="entry name" value="DUF1980_C"/>
    <property type="match status" value="1"/>
</dbReference>
<dbReference type="AlphaFoldDB" id="A0A645E5E6"/>
<feature type="transmembrane region" description="Helical" evidence="2">
    <location>
        <begin position="12"/>
        <end position="36"/>
    </location>
</feature>
<keyword evidence="2" id="KW-0812">Transmembrane</keyword>
<name>A0A645E5E6_9ZZZZ</name>
<dbReference type="NCBIfam" id="TIGR03943">
    <property type="entry name" value="TIGR03943 family putative permease subunit"/>
    <property type="match status" value="1"/>
</dbReference>
<gene>
    <name evidence="4" type="ORF">SDC9_143773</name>
</gene>
<dbReference type="EMBL" id="VSSQ01042970">
    <property type="protein sequence ID" value="MPM96608.1"/>
    <property type="molecule type" value="Genomic_DNA"/>
</dbReference>
<sequence length="273" mass="29844">MYGDSMKKSIRQFNFQALFEAGILLALAAWLLVYLVSGRYLTYVTPRMLPYLIGTVAVLLVLAGVTLLRLFVPNRRARVSHVFVLSLPLILLLLPHGMISISTNQLSNVSASAVQTASPGATQSPETGSKAESGAEEAPIEEISGLDSANKRITITTENYYDWLERLYNDCTIYEGYTVSITGYVINCSDVFAEDEFALARLVMTCCVADLSPVGVICKYDGANQLTSDDWISIEGTLIAGIYEVDGTAYTEPQLKITSISPAEEISGYVYPY</sequence>
<evidence type="ECO:0000313" key="4">
    <source>
        <dbReference type="EMBL" id="MPM96608.1"/>
    </source>
</evidence>
<keyword evidence="2" id="KW-0472">Membrane</keyword>
<evidence type="ECO:0000259" key="3">
    <source>
        <dbReference type="Pfam" id="PF21537"/>
    </source>
</evidence>
<accession>A0A645E5E6</accession>
<dbReference type="InterPro" id="IPR048447">
    <property type="entry name" value="DUF1980_C"/>
</dbReference>
<reference evidence="4" key="1">
    <citation type="submission" date="2019-08" db="EMBL/GenBank/DDBJ databases">
        <authorList>
            <person name="Kucharzyk K."/>
            <person name="Murdoch R.W."/>
            <person name="Higgins S."/>
            <person name="Loffler F."/>
        </authorList>
    </citation>
    <scope>NUCLEOTIDE SEQUENCE</scope>
</reference>
<feature type="domain" description="DUF1980" evidence="3">
    <location>
        <begin position="140"/>
        <end position="272"/>
    </location>
</feature>
<feature type="compositionally biased region" description="Polar residues" evidence="1">
    <location>
        <begin position="117"/>
        <end position="127"/>
    </location>
</feature>
<proteinExistence type="predicted"/>
<dbReference type="PANTHER" id="PTHR40047:SF1">
    <property type="entry name" value="UPF0703 PROTEIN YCGQ"/>
    <property type="match status" value="1"/>
</dbReference>
<organism evidence="4">
    <name type="scientific">bioreactor metagenome</name>
    <dbReference type="NCBI Taxonomy" id="1076179"/>
    <lineage>
        <taxon>unclassified sequences</taxon>
        <taxon>metagenomes</taxon>
        <taxon>ecological metagenomes</taxon>
    </lineage>
</organism>
<feature type="transmembrane region" description="Helical" evidence="2">
    <location>
        <begin position="48"/>
        <end position="72"/>
    </location>
</feature>
<feature type="region of interest" description="Disordered" evidence="1">
    <location>
        <begin position="117"/>
        <end position="139"/>
    </location>
</feature>
<evidence type="ECO:0000256" key="2">
    <source>
        <dbReference type="SAM" id="Phobius"/>
    </source>
</evidence>